<gene>
    <name evidence="1" type="ORF">COCHEDRAFT_1019297</name>
</gene>
<accession>M2UAI9</accession>
<dbReference type="HOGENOM" id="CLU_2637879_0_0_1"/>
<keyword evidence="2" id="KW-1185">Reference proteome</keyword>
<evidence type="ECO:0000313" key="2">
    <source>
        <dbReference type="Proteomes" id="UP000016936"/>
    </source>
</evidence>
<reference evidence="2" key="2">
    <citation type="journal article" date="2013" name="PLoS Genet.">
        <title>Comparative genome structure, secondary metabolite, and effector coding capacity across Cochliobolus pathogens.</title>
        <authorList>
            <person name="Condon B.J."/>
            <person name="Leng Y."/>
            <person name="Wu D."/>
            <person name="Bushley K.E."/>
            <person name="Ohm R.A."/>
            <person name="Otillar R."/>
            <person name="Martin J."/>
            <person name="Schackwitz W."/>
            <person name="Grimwood J."/>
            <person name="MohdZainudin N."/>
            <person name="Xue C."/>
            <person name="Wang R."/>
            <person name="Manning V.A."/>
            <person name="Dhillon B."/>
            <person name="Tu Z.J."/>
            <person name="Steffenson B.J."/>
            <person name="Salamov A."/>
            <person name="Sun H."/>
            <person name="Lowry S."/>
            <person name="LaButti K."/>
            <person name="Han J."/>
            <person name="Copeland A."/>
            <person name="Lindquist E."/>
            <person name="Barry K."/>
            <person name="Schmutz J."/>
            <person name="Baker S.E."/>
            <person name="Ciuffetti L.M."/>
            <person name="Grigoriev I.V."/>
            <person name="Zhong S."/>
            <person name="Turgeon B.G."/>
        </authorList>
    </citation>
    <scope>NUCLEOTIDE SEQUENCE [LARGE SCALE GENOMIC DNA]</scope>
    <source>
        <strain evidence="2">C5 / ATCC 48332 / race O</strain>
    </source>
</reference>
<dbReference type="EMBL" id="KB445570">
    <property type="protein sequence ID" value="EMD95599.1"/>
    <property type="molecule type" value="Genomic_DNA"/>
</dbReference>
<evidence type="ECO:0000313" key="1">
    <source>
        <dbReference type="EMBL" id="EMD95599.1"/>
    </source>
</evidence>
<name>M2UAI9_COCH5</name>
<sequence>MVLGNLSPLHLPLAVDVCLAFLDIPVLCSILTKIVVAFPSHSVTKLGCHDSRRFHNAGLAWWCSTYRVPTVACSDDD</sequence>
<reference evidence="1 2" key="1">
    <citation type="journal article" date="2012" name="PLoS Pathog.">
        <title>Diverse lifestyles and strategies of plant pathogenesis encoded in the genomes of eighteen Dothideomycetes fungi.</title>
        <authorList>
            <person name="Ohm R.A."/>
            <person name="Feau N."/>
            <person name="Henrissat B."/>
            <person name="Schoch C.L."/>
            <person name="Horwitz B.A."/>
            <person name="Barry K.W."/>
            <person name="Condon B.J."/>
            <person name="Copeland A.C."/>
            <person name="Dhillon B."/>
            <person name="Glaser F."/>
            <person name="Hesse C.N."/>
            <person name="Kosti I."/>
            <person name="LaButti K."/>
            <person name="Lindquist E.A."/>
            <person name="Lucas S."/>
            <person name="Salamov A.A."/>
            <person name="Bradshaw R.E."/>
            <person name="Ciuffetti L."/>
            <person name="Hamelin R.C."/>
            <person name="Kema G.H.J."/>
            <person name="Lawrence C."/>
            <person name="Scott J.A."/>
            <person name="Spatafora J.W."/>
            <person name="Turgeon B.G."/>
            <person name="de Wit P.J.G.M."/>
            <person name="Zhong S."/>
            <person name="Goodwin S.B."/>
            <person name="Grigoriev I.V."/>
        </authorList>
    </citation>
    <scope>NUCLEOTIDE SEQUENCE [LARGE SCALE GENOMIC DNA]</scope>
    <source>
        <strain evidence="2">C5 / ATCC 48332 / race O</strain>
    </source>
</reference>
<organism evidence="1 2">
    <name type="scientific">Cochliobolus heterostrophus (strain C5 / ATCC 48332 / race O)</name>
    <name type="common">Southern corn leaf blight fungus</name>
    <name type="synonym">Bipolaris maydis</name>
    <dbReference type="NCBI Taxonomy" id="701091"/>
    <lineage>
        <taxon>Eukaryota</taxon>
        <taxon>Fungi</taxon>
        <taxon>Dikarya</taxon>
        <taxon>Ascomycota</taxon>
        <taxon>Pezizomycotina</taxon>
        <taxon>Dothideomycetes</taxon>
        <taxon>Pleosporomycetidae</taxon>
        <taxon>Pleosporales</taxon>
        <taxon>Pleosporineae</taxon>
        <taxon>Pleosporaceae</taxon>
        <taxon>Bipolaris</taxon>
    </lineage>
</organism>
<dbReference type="AlphaFoldDB" id="M2UAI9"/>
<protein>
    <submittedName>
        <fullName evidence="1">Uncharacterized protein</fullName>
    </submittedName>
</protein>
<proteinExistence type="predicted"/>
<dbReference type="Proteomes" id="UP000016936">
    <property type="component" value="Unassembled WGS sequence"/>
</dbReference>